<reference evidence="1 2" key="1">
    <citation type="journal article" date="2006" name="Nature">
        <title>Global trends of whole-genome duplications revealed by the ciliate Paramecium tetraurelia.</title>
        <authorList>
            <consortium name="Genoscope"/>
            <person name="Aury J.-M."/>
            <person name="Jaillon O."/>
            <person name="Duret L."/>
            <person name="Noel B."/>
            <person name="Jubin C."/>
            <person name="Porcel B.M."/>
            <person name="Segurens B."/>
            <person name="Daubin V."/>
            <person name="Anthouard V."/>
            <person name="Aiach N."/>
            <person name="Arnaiz O."/>
            <person name="Billaut A."/>
            <person name="Beisson J."/>
            <person name="Blanc I."/>
            <person name="Bouhouche K."/>
            <person name="Camara F."/>
            <person name="Duharcourt S."/>
            <person name="Guigo R."/>
            <person name="Gogendeau D."/>
            <person name="Katinka M."/>
            <person name="Keller A.-M."/>
            <person name="Kissmehl R."/>
            <person name="Klotz C."/>
            <person name="Koll F."/>
            <person name="Le Moue A."/>
            <person name="Lepere C."/>
            <person name="Malinsky S."/>
            <person name="Nowacki M."/>
            <person name="Nowak J.K."/>
            <person name="Plattner H."/>
            <person name="Poulain J."/>
            <person name="Ruiz F."/>
            <person name="Serrano V."/>
            <person name="Zagulski M."/>
            <person name="Dessen P."/>
            <person name="Betermier M."/>
            <person name="Weissenbach J."/>
            <person name="Scarpelli C."/>
            <person name="Schachter V."/>
            <person name="Sperling L."/>
            <person name="Meyer E."/>
            <person name="Cohen J."/>
            <person name="Wincker P."/>
        </authorList>
    </citation>
    <scope>NUCLEOTIDE SEQUENCE [LARGE SCALE GENOMIC DNA]</scope>
    <source>
        <strain evidence="1 2">Stock d4-2</strain>
    </source>
</reference>
<organism evidence="1 2">
    <name type="scientific">Paramecium tetraurelia</name>
    <dbReference type="NCBI Taxonomy" id="5888"/>
    <lineage>
        <taxon>Eukaryota</taxon>
        <taxon>Sar</taxon>
        <taxon>Alveolata</taxon>
        <taxon>Ciliophora</taxon>
        <taxon>Intramacronucleata</taxon>
        <taxon>Oligohymenophorea</taxon>
        <taxon>Peniculida</taxon>
        <taxon>Parameciidae</taxon>
        <taxon>Paramecium</taxon>
    </lineage>
</organism>
<keyword evidence="2" id="KW-1185">Reference proteome</keyword>
<protein>
    <submittedName>
        <fullName evidence="1">Uncharacterized protein</fullName>
    </submittedName>
</protein>
<dbReference type="HOGENOM" id="CLU_2228397_0_0_1"/>
<evidence type="ECO:0000313" key="1">
    <source>
        <dbReference type="EMBL" id="CAK77969.1"/>
    </source>
</evidence>
<dbReference type="EMBL" id="CT868286">
    <property type="protein sequence ID" value="CAK77969.1"/>
    <property type="molecule type" value="Genomic_DNA"/>
</dbReference>
<accession>A0D4K2</accession>
<evidence type="ECO:0000313" key="2">
    <source>
        <dbReference type="Proteomes" id="UP000000600"/>
    </source>
</evidence>
<sequence>MKPQFNDSYLKNKKSLQDLFIILRNFTLKSFSETWGSKGTPSNDQFSQTYSNINSLRGQFLAQQLQKVKIEVERLFIMVQMEQENHFINNLKNRMRSRNFHCFKLF</sequence>
<proteinExistence type="predicted"/>
<dbReference type="AlphaFoldDB" id="A0D4K2"/>
<dbReference type="GeneID" id="5031152"/>
<dbReference type="Proteomes" id="UP000000600">
    <property type="component" value="Unassembled WGS sequence"/>
</dbReference>
<dbReference type="KEGG" id="ptm:GSPATT00039246001"/>
<dbReference type="InParanoid" id="A0D4K2"/>
<gene>
    <name evidence="1" type="ORF">GSPATT00039246001</name>
</gene>
<name>A0D4K2_PARTE</name>
<dbReference type="RefSeq" id="XP_001445366.1">
    <property type="nucleotide sequence ID" value="XM_001445329.1"/>
</dbReference>